<name>A0A1Q9CWY3_SYMMI</name>
<evidence type="ECO:0000313" key="3">
    <source>
        <dbReference type="Proteomes" id="UP000186817"/>
    </source>
</evidence>
<evidence type="ECO:0000256" key="1">
    <source>
        <dbReference type="SAM" id="MobiDB-lite"/>
    </source>
</evidence>
<feature type="region of interest" description="Disordered" evidence="1">
    <location>
        <begin position="47"/>
        <end position="121"/>
    </location>
</feature>
<reference evidence="2 3" key="1">
    <citation type="submission" date="2016-02" db="EMBL/GenBank/DDBJ databases">
        <title>Genome analysis of coral dinoflagellate symbionts highlights evolutionary adaptations to a symbiotic lifestyle.</title>
        <authorList>
            <person name="Aranda M."/>
            <person name="Li Y."/>
            <person name="Liew Y.J."/>
            <person name="Baumgarten S."/>
            <person name="Simakov O."/>
            <person name="Wilson M."/>
            <person name="Piel J."/>
            <person name="Ashoor H."/>
            <person name="Bougouffa S."/>
            <person name="Bajic V.B."/>
            <person name="Ryu T."/>
            <person name="Ravasi T."/>
            <person name="Bayer T."/>
            <person name="Micklem G."/>
            <person name="Kim H."/>
            <person name="Bhak J."/>
            <person name="Lajeunesse T.C."/>
            <person name="Voolstra C.R."/>
        </authorList>
    </citation>
    <scope>NUCLEOTIDE SEQUENCE [LARGE SCALE GENOMIC DNA]</scope>
    <source>
        <strain evidence="2 3">CCMP2467</strain>
    </source>
</reference>
<dbReference type="OrthoDB" id="423227at2759"/>
<dbReference type="Proteomes" id="UP000186817">
    <property type="component" value="Unassembled WGS sequence"/>
</dbReference>
<protein>
    <submittedName>
        <fullName evidence="2">Uncharacterized protein</fullName>
    </submittedName>
</protein>
<dbReference type="EMBL" id="LSRX01000860">
    <property type="protein sequence ID" value="OLP87443.1"/>
    <property type="molecule type" value="Genomic_DNA"/>
</dbReference>
<feature type="region of interest" description="Disordered" evidence="1">
    <location>
        <begin position="1"/>
        <end position="27"/>
    </location>
</feature>
<accession>A0A1Q9CWY3</accession>
<organism evidence="2 3">
    <name type="scientific">Symbiodinium microadriaticum</name>
    <name type="common">Dinoflagellate</name>
    <name type="synonym">Zooxanthella microadriatica</name>
    <dbReference type="NCBI Taxonomy" id="2951"/>
    <lineage>
        <taxon>Eukaryota</taxon>
        <taxon>Sar</taxon>
        <taxon>Alveolata</taxon>
        <taxon>Dinophyceae</taxon>
        <taxon>Suessiales</taxon>
        <taxon>Symbiodiniaceae</taxon>
        <taxon>Symbiodinium</taxon>
    </lineage>
</organism>
<sequence>MAQDTVAWPKQPEWDGSQAIPHPVRAPFSQSIVKKHRQRTDWLIGGAWRDEPGRLPFNPSARYDSDPTPRTMRGYVSDPGQPKTASPALVEGGDVRSATTVQDESSNLESTPSMSAQRVDAATQAGKAVAICVPRDGDGS</sequence>
<dbReference type="AlphaFoldDB" id="A0A1Q9CWY3"/>
<evidence type="ECO:0000313" key="2">
    <source>
        <dbReference type="EMBL" id="OLP87443.1"/>
    </source>
</evidence>
<gene>
    <name evidence="2" type="ORF">AK812_SmicGene31330</name>
</gene>
<keyword evidence="3" id="KW-1185">Reference proteome</keyword>
<proteinExistence type="predicted"/>
<comment type="caution">
    <text evidence="2">The sequence shown here is derived from an EMBL/GenBank/DDBJ whole genome shotgun (WGS) entry which is preliminary data.</text>
</comment>
<feature type="compositionally biased region" description="Polar residues" evidence="1">
    <location>
        <begin position="97"/>
        <end position="116"/>
    </location>
</feature>